<organism evidence="3 4">
    <name type="scientific">Apiospora kogelbergensis</name>
    <dbReference type="NCBI Taxonomy" id="1337665"/>
    <lineage>
        <taxon>Eukaryota</taxon>
        <taxon>Fungi</taxon>
        <taxon>Dikarya</taxon>
        <taxon>Ascomycota</taxon>
        <taxon>Pezizomycotina</taxon>
        <taxon>Sordariomycetes</taxon>
        <taxon>Xylariomycetidae</taxon>
        <taxon>Amphisphaeriales</taxon>
        <taxon>Apiosporaceae</taxon>
        <taxon>Apiospora</taxon>
    </lineage>
</organism>
<comment type="caution">
    <text evidence="3">The sequence shown here is derived from an EMBL/GenBank/DDBJ whole genome shotgun (WGS) entry which is preliminary data.</text>
</comment>
<keyword evidence="4" id="KW-1185">Reference proteome</keyword>
<dbReference type="AlphaFoldDB" id="A0AAW0QLV8"/>
<keyword evidence="2" id="KW-0472">Membrane</keyword>
<evidence type="ECO:0000256" key="1">
    <source>
        <dbReference type="SAM" id="MobiDB-lite"/>
    </source>
</evidence>
<feature type="compositionally biased region" description="Basic and acidic residues" evidence="1">
    <location>
        <begin position="1"/>
        <end position="13"/>
    </location>
</feature>
<dbReference type="EMBL" id="JAQQWP010000011">
    <property type="protein sequence ID" value="KAK8095899.1"/>
    <property type="molecule type" value="Genomic_DNA"/>
</dbReference>
<evidence type="ECO:0008006" key="5">
    <source>
        <dbReference type="Google" id="ProtNLM"/>
    </source>
</evidence>
<accession>A0AAW0QLV8</accession>
<keyword evidence="2" id="KW-0812">Transmembrane</keyword>
<feature type="transmembrane region" description="Helical" evidence="2">
    <location>
        <begin position="78"/>
        <end position="97"/>
    </location>
</feature>
<gene>
    <name evidence="3" type="ORF">PG999_013921</name>
</gene>
<proteinExistence type="predicted"/>
<reference evidence="3 4" key="1">
    <citation type="submission" date="2023-01" db="EMBL/GenBank/DDBJ databases">
        <title>Analysis of 21 Apiospora genomes using comparative genomics revels a genus with tremendous synthesis potential of carbohydrate active enzymes and secondary metabolites.</title>
        <authorList>
            <person name="Sorensen T."/>
        </authorList>
    </citation>
    <scope>NUCLEOTIDE SEQUENCE [LARGE SCALE GENOMIC DNA]</scope>
    <source>
        <strain evidence="3 4">CBS 117206</strain>
    </source>
</reference>
<name>A0AAW0QLV8_9PEZI</name>
<evidence type="ECO:0000313" key="3">
    <source>
        <dbReference type="EMBL" id="KAK8095899.1"/>
    </source>
</evidence>
<keyword evidence="2" id="KW-1133">Transmembrane helix</keyword>
<evidence type="ECO:0000256" key="2">
    <source>
        <dbReference type="SAM" id="Phobius"/>
    </source>
</evidence>
<dbReference type="Proteomes" id="UP001392437">
    <property type="component" value="Unassembled WGS sequence"/>
</dbReference>
<feature type="region of interest" description="Disordered" evidence="1">
    <location>
        <begin position="1"/>
        <end position="58"/>
    </location>
</feature>
<protein>
    <recommendedName>
        <fullName evidence="5">Transmembrane protein</fullName>
    </recommendedName>
</protein>
<sequence>MDIASEREDDAYGPRHHRHYYPTQRRPSYGAGGSPFRIEEGYAHTPDPPLSPPSEEEERNWPYLCSIPALSLDDGVRCVVGAIALLLLGWIWVGIMYPPYAYE</sequence>
<evidence type="ECO:0000313" key="4">
    <source>
        <dbReference type="Proteomes" id="UP001392437"/>
    </source>
</evidence>